<evidence type="ECO:0000259" key="1">
    <source>
        <dbReference type="Pfam" id="PF21834"/>
    </source>
</evidence>
<proteinExistence type="predicted"/>
<name>A0ABW0NX42_9HYPH</name>
<reference evidence="3" key="1">
    <citation type="journal article" date="2019" name="Int. J. Syst. Evol. Microbiol.">
        <title>The Global Catalogue of Microorganisms (GCM) 10K type strain sequencing project: providing services to taxonomists for standard genome sequencing and annotation.</title>
        <authorList>
            <consortium name="The Broad Institute Genomics Platform"/>
            <consortium name="The Broad Institute Genome Sequencing Center for Infectious Disease"/>
            <person name="Wu L."/>
            <person name="Ma J."/>
        </authorList>
    </citation>
    <scope>NUCLEOTIDE SEQUENCE [LARGE SCALE GENOMIC DNA]</scope>
    <source>
        <strain evidence="3">CCUG 43117</strain>
    </source>
</reference>
<dbReference type="Proteomes" id="UP001596060">
    <property type="component" value="Unassembled WGS sequence"/>
</dbReference>
<protein>
    <submittedName>
        <fullName evidence="2">DUF6894 family protein</fullName>
    </submittedName>
</protein>
<dbReference type="Pfam" id="PF21834">
    <property type="entry name" value="DUF6894"/>
    <property type="match status" value="1"/>
</dbReference>
<evidence type="ECO:0000313" key="2">
    <source>
        <dbReference type="EMBL" id="MFC5505021.1"/>
    </source>
</evidence>
<comment type="caution">
    <text evidence="2">The sequence shown here is derived from an EMBL/GenBank/DDBJ whole genome shotgun (WGS) entry which is preliminary data.</text>
</comment>
<dbReference type="InterPro" id="IPR054189">
    <property type="entry name" value="DUF6894"/>
</dbReference>
<organism evidence="2 3">
    <name type="scientific">Bosea massiliensis</name>
    <dbReference type="NCBI Taxonomy" id="151419"/>
    <lineage>
        <taxon>Bacteria</taxon>
        <taxon>Pseudomonadati</taxon>
        <taxon>Pseudomonadota</taxon>
        <taxon>Alphaproteobacteria</taxon>
        <taxon>Hyphomicrobiales</taxon>
        <taxon>Boseaceae</taxon>
        <taxon>Bosea</taxon>
    </lineage>
</organism>
<dbReference type="RefSeq" id="WP_377816077.1">
    <property type="nucleotide sequence ID" value="NZ_JBHSLU010000011.1"/>
</dbReference>
<dbReference type="EMBL" id="JBHSLU010000011">
    <property type="protein sequence ID" value="MFC5505021.1"/>
    <property type="molecule type" value="Genomic_DNA"/>
</dbReference>
<accession>A0ABW0NX42</accession>
<evidence type="ECO:0000313" key="3">
    <source>
        <dbReference type="Proteomes" id="UP001596060"/>
    </source>
</evidence>
<feature type="domain" description="DUF6894" evidence="1">
    <location>
        <begin position="4"/>
        <end position="65"/>
    </location>
</feature>
<sequence length="77" mass="8959">MPKFYFSATEDGDDIEPDEEALEYASLKHACQAAEVALREMAWYATVPRIWMSVIDARRRLVYRVQHDVAQGRIKSR</sequence>
<keyword evidence="3" id="KW-1185">Reference proteome</keyword>
<gene>
    <name evidence="2" type="ORF">ACFPN9_07100</name>
</gene>